<reference evidence="1 2" key="1">
    <citation type="submission" date="2017-07" db="EMBL/GenBank/DDBJ databases">
        <title>Flavobacterium cyanobacteriorum sp. nov., isolated from cyanobacterial aggregates in a eutrophic lake.</title>
        <authorList>
            <person name="Cai H."/>
        </authorList>
    </citation>
    <scope>NUCLEOTIDE SEQUENCE [LARGE SCALE GENOMIC DNA]</scope>
    <source>
        <strain evidence="1 2">TH167</strain>
    </source>
</reference>
<dbReference type="AlphaFoldDB" id="A0A255ZFI8"/>
<gene>
    <name evidence="1" type="ORF">CHX27_14210</name>
</gene>
<protein>
    <recommendedName>
        <fullName evidence="3">Addiction module protein</fullName>
    </recommendedName>
</protein>
<dbReference type="EMBL" id="NOXX01000224">
    <property type="protein sequence ID" value="OYQ39645.1"/>
    <property type="molecule type" value="Genomic_DNA"/>
</dbReference>
<evidence type="ECO:0000313" key="2">
    <source>
        <dbReference type="Proteomes" id="UP000216035"/>
    </source>
</evidence>
<proteinExistence type="predicted"/>
<comment type="caution">
    <text evidence="1">The sequence shown here is derived from an EMBL/GenBank/DDBJ whole genome shotgun (WGS) entry which is preliminary data.</text>
</comment>
<sequence length="78" mass="8937">MTAIQLKKLLVHRISEINDVSFLKAIKTILDSKTDAEVLKLTEDQRQEIMQSKKEIQEGLSMDHETLDKKVAKWASAK</sequence>
<accession>A0A255ZFI8</accession>
<dbReference type="Proteomes" id="UP000216035">
    <property type="component" value="Unassembled WGS sequence"/>
</dbReference>
<evidence type="ECO:0000313" key="1">
    <source>
        <dbReference type="EMBL" id="OYQ39645.1"/>
    </source>
</evidence>
<evidence type="ECO:0008006" key="3">
    <source>
        <dbReference type="Google" id="ProtNLM"/>
    </source>
</evidence>
<dbReference type="RefSeq" id="WP_094487420.1">
    <property type="nucleotide sequence ID" value="NZ_NOXX01000224.1"/>
</dbReference>
<name>A0A255ZFI8_9FLAO</name>
<organism evidence="1 2">
    <name type="scientific">Flavobacterium aurantiibacter</name>
    <dbReference type="NCBI Taxonomy" id="2023067"/>
    <lineage>
        <taxon>Bacteria</taxon>
        <taxon>Pseudomonadati</taxon>
        <taxon>Bacteroidota</taxon>
        <taxon>Flavobacteriia</taxon>
        <taxon>Flavobacteriales</taxon>
        <taxon>Flavobacteriaceae</taxon>
        <taxon>Flavobacterium</taxon>
    </lineage>
</organism>
<keyword evidence="2" id="KW-1185">Reference proteome</keyword>
<dbReference type="OrthoDB" id="1122566at2"/>